<gene>
    <name evidence="3" type="ORF">CC117_10000</name>
</gene>
<evidence type="ECO:0000313" key="3">
    <source>
        <dbReference type="EMBL" id="OHV44003.1"/>
    </source>
</evidence>
<dbReference type="PANTHER" id="PTHR30163:SF8">
    <property type="entry name" value="LYTIC MUREIN TRANSGLYCOSYLASE"/>
    <property type="match status" value="1"/>
</dbReference>
<feature type="compositionally biased region" description="Low complexity" evidence="1">
    <location>
        <begin position="150"/>
        <end position="167"/>
    </location>
</feature>
<evidence type="ECO:0000256" key="1">
    <source>
        <dbReference type="SAM" id="MobiDB-lite"/>
    </source>
</evidence>
<dbReference type="EMBL" id="MBLM01000025">
    <property type="protein sequence ID" value="OHV44003.1"/>
    <property type="molecule type" value="Genomic_DNA"/>
</dbReference>
<reference evidence="4" key="1">
    <citation type="submission" date="2016-07" db="EMBL/GenBank/DDBJ databases">
        <title>Sequence Frankia sp. strain CcI1.17.</title>
        <authorList>
            <person name="Ghodhbane-Gtari F."/>
            <person name="Swanson E."/>
            <person name="Gueddou A."/>
            <person name="Morris K."/>
            <person name="Hezbri K."/>
            <person name="Ktari A."/>
            <person name="Nouioui I."/>
            <person name="Abebe-Akele F."/>
            <person name="Simpson S."/>
            <person name="Thomas K."/>
            <person name="Gtari M."/>
            <person name="Tisa L.S."/>
            <person name="Hurst S."/>
        </authorList>
    </citation>
    <scope>NUCLEOTIDE SEQUENCE [LARGE SCALE GENOMIC DNA]</scope>
    <source>
        <strain evidence="4">Cc1.17</strain>
    </source>
</reference>
<feature type="region of interest" description="Disordered" evidence="1">
    <location>
        <begin position="149"/>
        <end position="183"/>
    </location>
</feature>
<sequence length="640" mass="63735">MAGSRRTGRTGRVGSAGRAGKASRAGSTDRATSTDRAGSADRADLAGGPTARRAGTRRGSWALAKFGLGAAALALAVTAVAGPAPAAAPWQLTGPVNGRIDQDEILPEDGAAFGSATVADLAGVVGASGQVRLPVRDGLAVVATGGTAGTGTATAGAQAPGPATGSTVPNEPLATPPGSGAEASTIPSRVLVAYTDAADRLKVEQPGCFLHWSVLAGLGAIESGHGRGAAIGPDGRVAPTVVGPRLDGSAGRFHIRDTDDGWLDGDSELDRAVGPMQFTPPVWRWAGRDADGDGRADPNDIDDAALAAADLLCRSGDLRIPDNVLAAVRSYNPSEAYIRSVLGWAAWYAVGPTVVSSLGADPAAGTVDADGDAAGEGSENLATDQPFEVTALTPLADPAGGGCVTPVVDGGSISASGVGGDLLTGSDFESLDVRARVGGTADRTVTIELSLLDKAGATVATALSARTLPEGDEIHSLGRIDGLAIGRASDRGPFDVVVRVAPGGPDCPPVEARARVADIDAADFAGAPSTLASLRRRLETYRDTGRITPTAATDLLATLPAGDGAVRTPVELARFLDRLAVAIRIGEIAADARTGLGDVAGALRAQVDPASAAPAEAAPAGAGADEGGLPFDVVPLSPEA</sequence>
<dbReference type="Gene3D" id="1.10.530.10">
    <property type="match status" value="1"/>
</dbReference>
<proteinExistence type="predicted"/>
<dbReference type="OrthoDB" id="9796191at2"/>
<dbReference type="PANTHER" id="PTHR30163">
    <property type="entry name" value="MEMBRANE-BOUND LYTIC MUREIN TRANSGLYCOSYLASE B"/>
    <property type="match status" value="1"/>
</dbReference>
<accession>A0A1S1RAY9</accession>
<feature type="region of interest" description="Disordered" evidence="1">
    <location>
        <begin position="1"/>
        <end position="57"/>
    </location>
</feature>
<feature type="compositionally biased region" description="Low complexity" evidence="1">
    <location>
        <begin position="1"/>
        <end position="26"/>
    </location>
</feature>
<dbReference type="SUPFAM" id="SSF53955">
    <property type="entry name" value="Lysozyme-like"/>
    <property type="match status" value="1"/>
</dbReference>
<dbReference type="InterPro" id="IPR043426">
    <property type="entry name" value="MltB-like"/>
</dbReference>
<evidence type="ECO:0000313" key="4">
    <source>
        <dbReference type="Proteomes" id="UP000179627"/>
    </source>
</evidence>
<dbReference type="GO" id="GO:0008933">
    <property type="term" value="F:peptidoglycan lytic transglycosylase activity"/>
    <property type="evidence" value="ECO:0007669"/>
    <property type="project" value="TreeGrafter"/>
</dbReference>
<dbReference type="GO" id="GO:0009253">
    <property type="term" value="P:peptidoglycan catabolic process"/>
    <property type="evidence" value="ECO:0007669"/>
    <property type="project" value="TreeGrafter"/>
</dbReference>
<protein>
    <submittedName>
        <fullName evidence="3">Murein transglycosylase</fullName>
    </submittedName>
</protein>
<organism evidence="3 4">
    <name type="scientific">Parafrankia colletiae</name>
    <dbReference type="NCBI Taxonomy" id="573497"/>
    <lineage>
        <taxon>Bacteria</taxon>
        <taxon>Bacillati</taxon>
        <taxon>Actinomycetota</taxon>
        <taxon>Actinomycetes</taxon>
        <taxon>Frankiales</taxon>
        <taxon>Frankiaceae</taxon>
        <taxon>Parafrankia</taxon>
    </lineage>
</organism>
<keyword evidence="2" id="KW-0812">Transmembrane</keyword>
<feature type="transmembrane region" description="Helical" evidence="2">
    <location>
        <begin position="62"/>
        <end position="82"/>
    </location>
</feature>
<keyword evidence="4" id="KW-1185">Reference proteome</keyword>
<name>A0A1S1RAY9_9ACTN</name>
<comment type="caution">
    <text evidence="3">The sequence shown here is derived from an EMBL/GenBank/DDBJ whole genome shotgun (WGS) entry which is preliminary data.</text>
</comment>
<feature type="region of interest" description="Disordered" evidence="1">
    <location>
        <begin position="613"/>
        <end position="640"/>
    </location>
</feature>
<dbReference type="InterPro" id="IPR023346">
    <property type="entry name" value="Lysozyme-like_dom_sf"/>
</dbReference>
<keyword evidence="2" id="KW-0472">Membrane</keyword>
<keyword evidence="2" id="KW-1133">Transmembrane helix</keyword>
<dbReference type="AlphaFoldDB" id="A0A1S1RAY9"/>
<evidence type="ECO:0000256" key="2">
    <source>
        <dbReference type="SAM" id="Phobius"/>
    </source>
</evidence>
<dbReference type="Proteomes" id="UP000179627">
    <property type="component" value="Unassembled WGS sequence"/>
</dbReference>
<feature type="compositionally biased region" description="Low complexity" evidence="1">
    <location>
        <begin position="46"/>
        <end position="57"/>
    </location>
</feature>
<feature type="compositionally biased region" description="Low complexity" evidence="1">
    <location>
        <begin position="613"/>
        <end position="623"/>
    </location>
</feature>